<proteinExistence type="predicted"/>
<keyword evidence="2" id="KW-1185">Reference proteome</keyword>
<accession>A0AAD6QKK9</accession>
<reference evidence="1" key="1">
    <citation type="journal article" date="2023" name="Mol. Ecol. Resour.">
        <title>Chromosome-level genome assembly of a triploid poplar Populus alba 'Berolinensis'.</title>
        <authorList>
            <person name="Chen S."/>
            <person name="Yu Y."/>
            <person name="Wang X."/>
            <person name="Wang S."/>
            <person name="Zhang T."/>
            <person name="Zhou Y."/>
            <person name="He R."/>
            <person name="Meng N."/>
            <person name="Wang Y."/>
            <person name="Liu W."/>
            <person name="Liu Z."/>
            <person name="Liu J."/>
            <person name="Guo Q."/>
            <person name="Huang H."/>
            <person name="Sederoff R.R."/>
            <person name="Wang G."/>
            <person name="Qu G."/>
            <person name="Chen S."/>
        </authorList>
    </citation>
    <scope>NUCLEOTIDE SEQUENCE</scope>
    <source>
        <strain evidence="1">SC-2020</strain>
    </source>
</reference>
<sequence>MANSRVLPLHRRCGLKRLKLCQESFLNIVWQLGRHEANSSVMA</sequence>
<dbReference type="EMBL" id="JAQIZT010000006">
    <property type="protein sequence ID" value="KAJ6992045.1"/>
    <property type="molecule type" value="Genomic_DNA"/>
</dbReference>
<gene>
    <name evidence="1" type="ORF">NC653_015409</name>
</gene>
<dbReference type="Proteomes" id="UP001164929">
    <property type="component" value="Chromosome 6"/>
</dbReference>
<dbReference type="AlphaFoldDB" id="A0AAD6QKK9"/>
<comment type="caution">
    <text evidence="1">The sequence shown here is derived from an EMBL/GenBank/DDBJ whole genome shotgun (WGS) entry which is preliminary data.</text>
</comment>
<protein>
    <submittedName>
        <fullName evidence="1">Uncharacterized protein</fullName>
    </submittedName>
</protein>
<evidence type="ECO:0000313" key="1">
    <source>
        <dbReference type="EMBL" id="KAJ6992045.1"/>
    </source>
</evidence>
<name>A0AAD6QKK9_9ROSI</name>
<organism evidence="1 2">
    <name type="scientific">Populus alba x Populus x berolinensis</name>
    <dbReference type="NCBI Taxonomy" id="444605"/>
    <lineage>
        <taxon>Eukaryota</taxon>
        <taxon>Viridiplantae</taxon>
        <taxon>Streptophyta</taxon>
        <taxon>Embryophyta</taxon>
        <taxon>Tracheophyta</taxon>
        <taxon>Spermatophyta</taxon>
        <taxon>Magnoliopsida</taxon>
        <taxon>eudicotyledons</taxon>
        <taxon>Gunneridae</taxon>
        <taxon>Pentapetalae</taxon>
        <taxon>rosids</taxon>
        <taxon>fabids</taxon>
        <taxon>Malpighiales</taxon>
        <taxon>Salicaceae</taxon>
        <taxon>Saliceae</taxon>
        <taxon>Populus</taxon>
    </lineage>
</organism>
<evidence type="ECO:0000313" key="2">
    <source>
        <dbReference type="Proteomes" id="UP001164929"/>
    </source>
</evidence>